<protein>
    <recommendedName>
        <fullName evidence="2">DUF6438 domain-containing protein</fullName>
    </recommendedName>
</protein>
<gene>
    <name evidence="3" type="ORF">IC234_18010</name>
</gene>
<accession>A0ABR8JVY5</accession>
<feature type="chain" id="PRO_5045132555" description="DUF6438 domain-containing protein" evidence="1">
    <location>
        <begin position="22"/>
        <end position="178"/>
    </location>
</feature>
<proteinExistence type="predicted"/>
<dbReference type="InterPro" id="IPR045497">
    <property type="entry name" value="DUF6438"/>
</dbReference>
<organism evidence="3 4">
    <name type="scientific">Hymenobacter armeniacus</name>
    <dbReference type="NCBI Taxonomy" id="2771358"/>
    <lineage>
        <taxon>Bacteria</taxon>
        <taxon>Pseudomonadati</taxon>
        <taxon>Bacteroidota</taxon>
        <taxon>Cytophagia</taxon>
        <taxon>Cytophagales</taxon>
        <taxon>Hymenobacteraceae</taxon>
        <taxon>Hymenobacter</taxon>
    </lineage>
</organism>
<keyword evidence="1" id="KW-0732">Signal</keyword>
<dbReference type="EMBL" id="JACXAC010000006">
    <property type="protein sequence ID" value="MBD2724028.1"/>
    <property type="molecule type" value="Genomic_DNA"/>
</dbReference>
<keyword evidence="4" id="KW-1185">Reference proteome</keyword>
<evidence type="ECO:0000313" key="4">
    <source>
        <dbReference type="Proteomes" id="UP000606003"/>
    </source>
</evidence>
<comment type="caution">
    <text evidence="3">The sequence shown here is derived from an EMBL/GenBank/DDBJ whole genome shotgun (WGS) entry which is preliminary data.</text>
</comment>
<evidence type="ECO:0000259" key="2">
    <source>
        <dbReference type="Pfam" id="PF20033"/>
    </source>
</evidence>
<dbReference type="Pfam" id="PF20033">
    <property type="entry name" value="DUF6438"/>
    <property type="match status" value="1"/>
</dbReference>
<name>A0ABR8JVY5_9BACT</name>
<evidence type="ECO:0000313" key="3">
    <source>
        <dbReference type="EMBL" id="MBD2724028.1"/>
    </source>
</evidence>
<evidence type="ECO:0000256" key="1">
    <source>
        <dbReference type="SAM" id="SignalP"/>
    </source>
</evidence>
<sequence length="178" mass="19767">MRHFALLLFLFAFGLALPACAQKVASKTQKVKVKKAKSSTKPVAAAKPAAEESPVITFERTPCFGTCPAYRMQVFADGRVLYEGRRGVPFVGQKELRLSKAAVDDLLRQAKEAHFDQFAEQYTQHTTDLPSTIIGVRQANGQLKVVRVEEGEPENVRQLVTYFGHQFDPLVQSTAADR</sequence>
<dbReference type="RefSeq" id="WP_190927364.1">
    <property type="nucleotide sequence ID" value="NZ_JACXAC010000006.1"/>
</dbReference>
<feature type="domain" description="DUF6438" evidence="2">
    <location>
        <begin position="55"/>
        <end position="162"/>
    </location>
</feature>
<reference evidence="3 4" key="1">
    <citation type="submission" date="2020-09" db="EMBL/GenBank/DDBJ databases">
        <authorList>
            <person name="Kim M.K."/>
        </authorList>
    </citation>
    <scope>NUCLEOTIDE SEQUENCE [LARGE SCALE GENOMIC DNA]</scope>
    <source>
        <strain evidence="3 4">BT189</strain>
    </source>
</reference>
<feature type="signal peptide" evidence="1">
    <location>
        <begin position="1"/>
        <end position="21"/>
    </location>
</feature>
<dbReference type="Proteomes" id="UP000606003">
    <property type="component" value="Unassembled WGS sequence"/>
</dbReference>